<sequence>MDEKSLLHTLTKVVNTLAAADIDFAVAGGCAVYARGGPSSDHDVDVFVREADVRAAQRALVDAGMRPEEPPEDWLTKVYDGDVLVDLIFRPNYRPQLDDVLDRAERMRVGPALAKVVTGTDLMVDKLLVLDAHRCDFTPLLTIARDLREQVDWDRVAAETAESPYARSFLTLLEALSIADTADTADTAEAERTAS</sequence>
<reference evidence="1 2" key="1">
    <citation type="submission" date="2016-10" db="EMBL/GenBank/DDBJ databases">
        <authorList>
            <person name="de Groot N.N."/>
        </authorList>
    </citation>
    <scope>NUCLEOTIDE SEQUENCE [LARGE SCALE GENOMIC DNA]</scope>
    <source>
        <strain evidence="1 2">DSM 44468</strain>
    </source>
</reference>
<dbReference type="Proteomes" id="UP000199025">
    <property type="component" value="Unassembled WGS sequence"/>
</dbReference>
<dbReference type="Gene3D" id="3.30.460.40">
    <property type="match status" value="1"/>
</dbReference>
<proteinExistence type="predicted"/>
<keyword evidence="1" id="KW-0808">Transferase</keyword>
<dbReference type="Pfam" id="PF14907">
    <property type="entry name" value="NTP_transf_5"/>
    <property type="match status" value="1"/>
</dbReference>
<dbReference type="OrthoDB" id="3394845at2"/>
<keyword evidence="2" id="KW-1185">Reference proteome</keyword>
<accession>A0A1I3Z7Y8</accession>
<dbReference type="GO" id="GO:0016740">
    <property type="term" value="F:transferase activity"/>
    <property type="evidence" value="ECO:0007669"/>
    <property type="project" value="UniProtKB-KW"/>
</dbReference>
<dbReference type="SUPFAM" id="SSF81301">
    <property type="entry name" value="Nucleotidyltransferase"/>
    <property type="match status" value="1"/>
</dbReference>
<gene>
    <name evidence="1" type="ORF">SAMN05421835_12028</name>
</gene>
<organism evidence="1 2">
    <name type="scientific">Amycolatopsis sacchari</name>
    <dbReference type="NCBI Taxonomy" id="115433"/>
    <lineage>
        <taxon>Bacteria</taxon>
        <taxon>Bacillati</taxon>
        <taxon>Actinomycetota</taxon>
        <taxon>Actinomycetes</taxon>
        <taxon>Pseudonocardiales</taxon>
        <taxon>Pseudonocardiaceae</taxon>
        <taxon>Amycolatopsis</taxon>
    </lineage>
</organism>
<protein>
    <submittedName>
        <fullName evidence="1">Uncharacterized nucleotidyltransferase</fullName>
    </submittedName>
</protein>
<name>A0A1I3Z7Y8_9PSEU</name>
<dbReference type="STRING" id="115433.SAMN05421835_12028"/>
<dbReference type="AlphaFoldDB" id="A0A1I3Z7Y8"/>
<evidence type="ECO:0000313" key="2">
    <source>
        <dbReference type="Proteomes" id="UP000199025"/>
    </source>
</evidence>
<dbReference type="InterPro" id="IPR039498">
    <property type="entry name" value="NTP_transf_5"/>
</dbReference>
<dbReference type="InterPro" id="IPR043519">
    <property type="entry name" value="NT_sf"/>
</dbReference>
<dbReference type="RefSeq" id="WP_091513060.1">
    <property type="nucleotide sequence ID" value="NZ_FORP01000020.1"/>
</dbReference>
<evidence type="ECO:0000313" key="1">
    <source>
        <dbReference type="EMBL" id="SFK39736.1"/>
    </source>
</evidence>
<dbReference type="EMBL" id="FORP01000020">
    <property type="protein sequence ID" value="SFK39736.1"/>
    <property type="molecule type" value="Genomic_DNA"/>
</dbReference>